<feature type="transmembrane region" description="Helical" evidence="2">
    <location>
        <begin position="258"/>
        <end position="275"/>
    </location>
</feature>
<feature type="transmembrane region" description="Helical" evidence="2">
    <location>
        <begin position="465"/>
        <end position="486"/>
    </location>
</feature>
<feature type="transmembrane region" description="Helical" evidence="2">
    <location>
        <begin position="142"/>
        <end position="163"/>
    </location>
</feature>
<evidence type="ECO:0000256" key="1">
    <source>
        <dbReference type="SAM" id="MobiDB-lite"/>
    </source>
</evidence>
<feature type="compositionally biased region" description="Pro residues" evidence="1">
    <location>
        <begin position="72"/>
        <end position="81"/>
    </location>
</feature>
<feature type="transmembrane region" description="Helical" evidence="2">
    <location>
        <begin position="574"/>
        <end position="591"/>
    </location>
</feature>
<evidence type="ECO:0000256" key="2">
    <source>
        <dbReference type="SAM" id="Phobius"/>
    </source>
</evidence>
<feature type="compositionally biased region" description="Low complexity" evidence="1">
    <location>
        <begin position="53"/>
        <end position="71"/>
    </location>
</feature>
<proteinExistence type="predicted"/>
<feature type="transmembrane region" description="Helical" evidence="2">
    <location>
        <begin position="672"/>
        <end position="693"/>
    </location>
</feature>
<keyword evidence="2" id="KW-1133">Transmembrane helix</keyword>
<reference evidence="3" key="1">
    <citation type="submission" date="2020-10" db="EMBL/GenBank/DDBJ databases">
        <authorList>
            <person name="Abbas A."/>
            <person name="Razzaq R."/>
            <person name="Waqas M."/>
            <person name="Abbas N."/>
            <person name="Nielsen T.K."/>
            <person name="Hansen L.H."/>
            <person name="Hussain S."/>
            <person name="Shahid M."/>
        </authorList>
    </citation>
    <scope>NUCLEOTIDE SEQUENCE</scope>
    <source>
        <strain evidence="3">S14</strain>
    </source>
</reference>
<evidence type="ECO:0000313" key="3">
    <source>
        <dbReference type="EMBL" id="MDR4307946.1"/>
    </source>
</evidence>
<feature type="transmembrane region" description="Helical" evidence="2">
    <location>
        <begin position="521"/>
        <end position="543"/>
    </location>
</feature>
<feature type="transmembrane region" description="Helical" evidence="2">
    <location>
        <begin position="434"/>
        <end position="453"/>
    </location>
</feature>
<dbReference type="InterPro" id="IPR019286">
    <property type="entry name" value="DUF2339_TM"/>
</dbReference>
<keyword evidence="4" id="KW-1185">Reference proteome</keyword>
<feature type="transmembrane region" description="Helical" evidence="2">
    <location>
        <begin position="282"/>
        <end position="302"/>
    </location>
</feature>
<protein>
    <submittedName>
        <fullName evidence="3">DUF2339 domain-containing protein</fullName>
    </submittedName>
</protein>
<dbReference type="EMBL" id="JADBEO010000036">
    <property type="protein sequence ID" value="MDR4307946.1"/>
    <property type="molecule type" value="Genomic_DNA"/>
</dbReference>
<dbReference type="PANTHER" id="PTHR38434:SF1">
    <property type="entry name" value="BLL2549 PROTEIN"/>
    <property type="match status" value="1"/>
</dbReference>
<dbReference type="PIRSF" id="PIRSF035905">
    <property type="entry name" value="UCP035905_mp"/>
    <property type="match status" value="1"/>
</dbReference>
<feature type="transmembrane region" description="Helical" evidence="2">
    <location>
        <begin position="603"/>
        <end position="622"/>
    </location>
</feature>
<accession>A0ABU1DII8</accession>
<keyword evidence="2" id="KW-0812">Transmembrane</keyword>
<organism evidence="3 4">
    <name type="scientific">Chelatococcus sambhunathii</name>
    <dbReference type="NCBI Taxonomy" id="363953"/>
    <lineage>
        <taxon>Bacteria</taxon>
        <taxon>Pseudomonadati</taxon>
        <taxon>Pseudomonadota</taxon>
        <taxon>Alphaproteobacteria</taxon>
        <taxon>Hyphomicrobiales</taxon>
        <taxon>Chelatococcaceae</taxon>
        <taxon>Chelatococcus</taxon>
    </lineage>
</organism>
<feature type="transmembrane region" description="Helical" evidence="2">
    <location>
        <begin position="741"/>
        <end position="759"/>
    </location>
</feature>
<gene>
    <name evidence="3" type="ORF">IHQ68_15090</name>
</gene>
<feature type="transmembrane region" description="Helical" evidence="2">
    <location>
        <begin position="861"/>
        <end position="878"/>
    </location>
</feature>
<feature type="transmembrane region" description="Helical" evidence="2">
    <location>
        <begin position="340"/>
        <end position="359"/>
    </location>
</feature>
<sequence length="889" mass="90315">MDIWVFLGLIVLAIPLAGVAGLVFALQARGRIETLEKRLVTVERELARRAAEAPRPATEQTPAPSPAAVSRPAPPASPQPAPAASKSALPPSAARAPVPSQPKPASRSLEELIGARWSVIVGGVALALGGIFLVRYSIEQGWLGPAARVTFGALFSAALLILAERMRRAEAKRGTPRRAIDIPAVLTSAGAVSAFGTVYAAYALYGFLSPAAAFVALGLVALATLVAAALHGPIVGAVGLIGAHAAPLLISSEEPNAWALYIYLLAPTAAAFAVARRRSWPGLAVAAGVAAFLWAGLAVIGVAPADAAVLLVYSAALIALAAFMHSGGRLQAPELPEIDPISSGLIGLFGLIAAVCPAIDGFGQAALGATGGILAAMLALAVWASGLAPVAAVGAGLAALVALSFDDQALAAVAEITSFPAPGETAHSAGVESFLVFSGALGAIYLLGGSFAARLKPALPAWRTGLLAASSVAAPLALMAIAYWRVSAFAPDLRFAGLTVLLALAFTWLTEDAARREAKGAASPMVTASYAVGAAAALGLALAMAMREGALTVALSFLAMALGFVAVKRPIRALGWLAIAACAIVLARIAIDPRIVGDGLGTTPIFNASLWGYGAPAAAFWLGSRQFDKVGQTLAANVLEALSLVFALLLGFCQARHLAHGGDMTAPSVKLVEAGLDATVAFALAAVAGRVGLGRASPPLKWGALILGAIGVAASLAGLLVGANPVFSGEPVSGGLLINDLLPGYLVPAVAAFMAARFAAEGRPAWMRRALGAAALALAFAWVTLLVRRYFQGPDLSGPDAGDAEWYAYSLVWLVFGLALLAAGVARRSQMLRAGSALVIVAVSLKVFLFDLAGLDGVWRALSFIGLGGVLICVGLVYQRLLMPKPAPA</sequence>
<feature type="transmembrane region" description="Helical" evidence="2">
    <location>
        <begin position="837"/>
        <end position="855"/>
    </location>
</feature>
<feature type="region of interest" description="Disordered" evidence="1">
    <location>
        <begin position="50"/>
        <end position="105"/>
    </location>
</feature>
<feature type="compositionally biased region" description="Low complexity" evidence="1">
    <location>
        <begin position="82"/>
        <end position="98"/>
    </location>
</feature>
<dbReference type="RefSeq" id="WP_309393276.1">
    <property type="nucleotide sequence ID" value="NZ_JADBEO010000036.1"/>
</dbReference>
<feature type="transmembrane region" description="Helical" evidence="2">
    <location>
        <begin position="6"/>
        <end position="28"/>
    </location>
</feature>
<evidence type="ECO:0000313" key="4">
    <source>
        <dbReference type="Proteomes" id="UP001181622"/>
    </source>
</evidence>
<feature type="transmembrane region" description="Helical" evidence="2">
    <location>
        <begin position="390"/>
        <end position="414"/>
    </location>
</feature>
<dbReference type="Proteomes" id="UP001181622">
    <property type="component" value="Unassembled WGS sequence"/>
</dbReference>
<feature type="transmembrane region" description="Helical" evidence="2">
    <location>
        <begin position="184"/>
        <end position="205"/>
    </location>
</feature>
<feature type="transmembrane region" description="Helical" evidence="2">
    <location>
        <begin position="771"/>
        <end position="791"/>
    </location>
</feature>
<feature type="transmembrane region" description="Helical" evidence="2">
    <location>
        <begin position="634"/>
        <end position="652"/>
    </location>
</feature>
<feature type="transmembrane region" description="Helical" evidence="2">
    <location>
        <begin position="549"/>
        <end position="567"/>
    </location>
</feature>
<comment type="caution">
    <text evidence="3">The sequence shown here is derived from an EMBL/GenBank/DDBJ whole genome shotgun (WGS) entry which is preliminary data.</text>
</comment>
<dbReference type="Pfam" id="PF10101">
    <property type="entry name" value="DUF2339"/>
    <property type="match status" value="1"/>
</dbReference>
<dbReference type="PANTHER" id="PTHR38434">
    <property type="entry name" value="BLL2549 PROTEIN"/>
    <property type="match status" value="1"/>
</dbReference>
<dbReference type="InterPro" id="IPR014600">
    <property type="entry name" value="UCP035905_mem"/>
</dbReference>
<feature type="transmembrane region" description="Helical" evidence="2">
    <location>
        <begin position="117"/>
        <end position="136"/>
    </location>
</feature>
<keyword evidence="2" id="KW-0472">Membrane</keyword>
<feature type="transmembrane region" description="Helical" evidence="2">
    <location>
        <begin position="308"/>
        <end position="328"/>
    </location>
</feature>
<feature type="transmembrane region" description="Helical" evidence="2">
    <location>
        <begin position="492"/>
        <end position="509"/>
    </location>
</feature>
<name>A0ABU1DII8_9HYPH</name>
<feature type="transmembrane region" description="Helical" evidence="2">
    <location>
        <begin position="806"/>
        <end position="825"/>
    </location>
</feature>
<feature type="transmembrane region" description="Helical" evidence="2">
    <location>
        <begin position="700"/>
        <end position="721"/>
    </location>
</feature>